<dbReference type="Proteomes" id="UP000438106">
    <property type="component" value="Unassembled WGS sequence"/>
</dbReference>
<dbReference type="PRINTS" id="PR00344">
    <property type="entry name" value="BCTRLSENSOR"/>
</dbReference>
<keyword evidence="3" id="KW-0597">Phosphoprotein</keyword>
<dbReference type="EC" id="2.7.13.3" evidence="2"/>
<evidence type="ECO:0000256" key="6">
    <source>
        <dbReference type="ARBA" id="ARBA00023012"/>
    </source>
</evidence>
<dbReference type="Pfam" id="PF02518">
    <property type="entry name" value="HATPase_c"/>
    <property type="match status" value="1"/>
</dbReference>
<feature type="domain" description="Histidine kinase" evidence="7">
    <location>
        <begin position="319"/>
        <end position="538"/>
    </location>
</feature>
<dbReference type="PANTHER" id="PTHR43711">
    <property type="entry name" value="TWO-COMPONENT HISTIDINE KINASE"/>
    <property type="match status" value="1"/>
</dbReference>
<evidence type="ECO:0000256" key="3">
    <source>
        <dbReference type="ARBA" id="ARBA00022553"/>
    </source>
</evidence>
<sequence>MENFMRSSGASGAGALGFRVGKWNRTGRRDKAIPAPWAWRFTRTSAAVAATAFFAASLFVVYDITRTFADVRHELSAIGEMLAADIAMQSASEAEAALDAATFRTGGLIKASLSSDDMPGLLTEMVEAGPHGMLGLEVEQTTLISDLSGRGAAAFALAGLFTLLSARRRKGVPAPEERQSYDQLAAAIPMGLACWTGTGQLIVCNAQYRDRLDIDDTRLTYHQAVSRLIAGGYMKLVREDDSLRLLELHRKDGTCLQIDERPLGDGAFMTLVSDITETKRTDALLQTIREEQRQLARRYHEEKLKAEAASRSKTNFLAHLSHDIRTPLNHIIGFAELMQHQTYGPLGDDRYVDYVATIKNSGEHLLSSFGAILDLAELEGGRKALRQEPVLLDEVLQSVVDRFQGQAQRAGITLQTGRETGAVLRGDRLGLMRMIGNIMDNALRFTQAGGQVTLASFAADDGVVIEISDTGIGMDEDRLASLSQPFVLGDASFTREGVGPGLGISIARAIAELSGGKLAIDSSPMIGTTVAISLPTEPAAANLAA</sequence>
<evidence type="ECO:0000256" key="4">
    <source>
        <dbReference type="ARBA" id="ARBA00022679"/>
    </source>
</evidence>
<gene>
    <name evidence="8" type="ORF">GO014_01140</name>
</gene>
<evidence type="ECO:0000256" key="1">
    <source>
        <dbReference type="ARBA" id="ARBA00000085"/>
    </source>
</evidence>
<dbReference type="InterPro" id="IPR003661">
    <property type="entry name" value="HisK_dim/P_dom"/>
</dbReference>
<keyword evidence="9" id="KW-1185">Reference proteome</keyword>
<dbReference type="CDD" id="cd00082">
    <property type="entry name" value="HisKA"/>
    <property type="match status" value="1"/>
</dbReference>
<dbReference type="SUPFAM" id="SSF47384">
    <property type="entry name" value="Homodimeric domain of signal transducing histidine kinase"/>
    <property type="match status" value="1"/>
</dbReference>
<dbReference type="InterPro" id="IPR005467">
    <property type="entry name" value="His_kinase_dom"/>
</dbReference>
<dbReference type="InterPro" id="IPR050736">
    <property type="entry name" value="Sensor_HK_Regulatory"/>
</dbReference>
<organism evidence="8 9">
    <name type="scientific">Devosia marina</name>
    <dbReference type="NCBI Taxonomy" id="2683198"/>
    <lineage>
        <taxon>Bacteria</taxon>
        <taxon>Pseudomonadati</taxon>
        <taxon>Pseudomonadota</taxon>
        <taxon>Alphaproteobacteria</taxon>
        <taxon>Hyphomicrobiales</taxon>
        <taxon>Devosiaceae</taxon>
        <taxon>Devosia</taxon>
    </lineage>
</organism>
<protein>
    <recommendedName>
        <fullName evidence="2">histidine kinase</fullName>
        <ecNumber evidence="2">2.7.13.3</ecNumber>
    </recommendedName>
</protein>
<reference evidence="8 9" key="1">
    <citation type="submission" date="2019-12" db="EMBL/GenBank/DDBJ databases">
        <title>Devosia maris sp. nov., isolated from the deep seawater.</title>
        <authorList>
            <person name="Liu Y."/>
        </authorList>
    </citation>
    <scope>NUCLEOTIDE SEQUENCE [LARGE SCALE GENOMIC DNA]</scope>
    <source>
        <strain evidence="8 9">L53-10-65</strain>
    </source>
</reference>
<dbReference type="GO" id="GO:0000155">
    <property type="term" value="F:phosphorelay sensor kinase activity"/>
    <property type="evidence" value="ECO:0007669"/>
    <property type="project" value="InterPro"/>
</dbReference>
<dbReference type="EMBL" id="WQRF01000001">
    <property type="protein sequence ID" value="MVS97633.1"/>
    <property type="molecule type" value="Genomic_DNA"/>
</dbReference>
<evidence type="ECO:0000313" key="9">
    <source>
        <dbReference type="Proteomes" id="UP000438106"/>
    </source>
</evidence>
<comment type="catalytic activity">
    <reaction evidence="1">
        <text>ATP + protein L-histidine = ADP + protein N-phospho-L-histidine.</text>
        <dbReference type="EC" id="2.7.13.3"/>
    </reaction>
</comment>
<evidence type="ECO:0000259" key="7">
    <source>
        <dbReference type="PROSITE" id="PS50109"/>
    </source>
</evidence>
<keyword evidence="4" id="KW-0808">Transferase</keyword>
<dbReference type="InterPro" id="IPR036890">
    <property type="entry name" value="HATPase_C_sf"/>
</dbReference>
<dbReference type="Gene3D" id="3.30.565.10">
    <property type="entry name" value="Histidine kinase-like ATPase, C-terminal domain"/>
    <property type="match status" value="1"/>
</dbReference>
<dbReference type="PANTHER" id="PTHR43711:SF26">
    <property type="entry name" value="SENSOR HISTIDINE KINASE RCSC"/>
    <property type="match status" value="1"/>
</dbReference>
<evidence type="ECO:0000313" key="8">
    <source>
        <dbReference type="EMBL" id="MVS97633.1"/>
    </source>
</evidence>
<keyword evidence="5" id="KW-0418">Kinase</keyword>
<name>A0A7X3FND9_9HYPH</name>
<proteinExistence type="predicted"/>
<dbReference type="PROSITE" id="PS50109">
    <property type="entry name" value="HIS_KIN"/>
    <property type="match status" value="1"/>
</dbReference>
<comment type="caution">
    <text evidence="8">The sequence shown here is derived from an EMBL/GenBank/DDBJ whole genome shotgun (WGS) entry which is preliminary data.</text>
</comment>
<dbReference type="SMART" id="SM00387">
    <property type="entry name" value="HATPase_c"/>
    <property type="match status" value="1"/>
</dbReference>
<dbReference type="SUPFAM" id="SSF55874">
    <property type="entry name" value="ATPase domain of HSP90 chaperone/DNA topoisomerase II/histidine kinase"/>
    <property type="match status" value="1"/>
</dbReference>
<dbReference type="Pfam" id="PF00512">
    <property type="entry name" value="HisKA"/>
    <property type="match status" value="1"/>
</dbReference>
<accession>A0A7X3FND9</accession>
<dbReference type="InterPro" id="IPR003594">
    <property type="entry name" value="HATPase_dom"/>
</dbReference>
<evidence type="ECO:0000256" key="5">
    <source>
        <dbReference type="ARBA" id="ARBA00022777"/>
    </source>
</evidence>
<dbReference type="InterPro" id="IPR036097">
    <property type="entry name" value="HisK_dim/P_sf"/>
</dbReference>
<dbReference type="InterPro" id="IPR004358">
    <property type="entry name" value="Sig_transdc_His_kin-like_C"/>
</dbReference>
<dbReference type="AlphaFoldDB" id="A0A7X3FND9"/>
<evidence type="ECO:0000256" key="2">
    <source>
        <dbReference type="ARBA" id="ARBA00012438"/>
    </source>
</evidence>
<dbReference type="Gene3D" id="1.10.287.130">
    <property type="match status" value="1"/>
</dbReference>
<keyword evidence="6" id="KW-0902">Two-component regulatory system</keyword>
<dbReference type="SMART" id="SM00388">
    <property type="entry name" value="HisKA"/>
    <property type="match status" value="1"/>
</dbReference>